<dbReference type="AlphaFoldDB" id="A0AAV7TPV9"/>
<dbReference type="Proteomes" id="UP001066276">
    <property type="component" value="Chromosome 3_2"/>
</dbReference>
<accession>A0AAV7TPV9</accession>
<comment type="caution">
    <text evidence="1">The sequence shown here is derived from an EMBL/GenBank/DDBJ whole genome shotgun (WGS) entry which is preliminary data.</text>
</comment>
<protein>
    <submittedName>
        <fullName evidence="1">Uncharacterized protein</fullName>
    </submittedName>
</protein>
<gene>
    <name evidence="1" type="ORF">NDU88_002989</name>
</gene>
<evidence type="ECO:0000313" key="2">
    <source>
        <dbReference type="Proteomes" id="UP001066276"/>
    </source>
</evidence>
<dbReference type="EMBL" id="JANPWB010000006">
    <property type="protein sequence ID" value="KAJ1177737.1"/>
    <property type="molecule type" value="Genomic_DNA"/>
</dbReference>
<sequence length="263" mass="28136">MQKRVMVGGAESMQNLESGREKINAKGREQEPSRLLRCLRLLPDFGCWCARSWTVRSGLGRGGPAVEACLAARAAACSRGRLKEALVPRSSGARGGRFQGGTFGGRFGPLAPRERFDRPWAQDTRPGGGGCVAWTGEPGPRRRGTGGCRALLLSWWLAGGLGAPRERTCGECCLGGTFGGRFGPRPPTRVSDLADPRFGMRGLVVAAARPGRLSLPFFGEPRRAAALWWHGGGWRGPFDQRTGCGPPVIPYCGAARLGRRLAP</sequence>
<keyword evidence="2" id="KW-1185">Reference proteome</keyword>
<reference evidence="1" key="1">
    <citation type="journal article" date="2022" name="bioRxiv">
        <title>Sequencing and chromosome-scale assembly of the giantPleurodeles waltlgenome.</title>
        <authorList>
            <person name="Brown T."/>
            <person name="Elewa A."/>
            <person name="Iarovenko S."/>
            <person name="Subramanian E."/>
            <person name="Araus A.J."/>
            <person name="Petzold A."/>
            <person name="Susuki M."/>
            <person name="Suzuki K.-i.T."/>
            <person name="Hayashi T."/>
            <person name="Toyoda A."/>
            <person name="Oliveira C."/>
            <person name="Osipova E."/>
            <person name="Leigh N.D."/>
            <person name="Simon A."/>
            <person name="Yun M.H."/>
        </authorList>
    </citation>
    <scope>NUCLEOTIDE SEQUENCE</scope>
    <source>
        <strain evidence="1">20211129_DDA</strain>
        <tissue evidence="1">Liver</tissue>
    </source>
</reference>
<organism evidence="1 2">
    <name type="scientific">Pleurodeles waltl</name>
    <name type="common">Iberian ribbed newt</name>
    <dbReference type="NCBI Taxonomy" id="8319"/>
    <lineage>
        <taxon>Eukaryota</taxon>
        <taxon>Metazoa</taxon>
        <taxon>Chordata</taxon>
        <taxon>Craniata</taxon>
        <taxon>Vertebrata</taxon>
        <taxon>Euteleostomi</taxon>
        <taxon>Amphibia</taxon>
        <taxon>Batrachia</taxon>
        <taxon>Caudata</taxon>
        <taxon>Salamandroidea</taxon>
        <taxon>Salamandridae</taxon>
        <taxon>Pleurodelinae</taxon>
        <taxon>Pleurodeles</taxon>
    </lineage>
</organism>
<evidence type="ECO:0000313" key="1">
    <source>
        <dbReference type="EMBL" id="KAJ1177737.1"/>
    </source>
</evidence>
<name>A0AAV7TPV9_PLEWA</name>
<proteinExistence type="predicted"/>